<dbReference type="Pfam" id="PF14559">
    <property type="entry name" value="TPR_19"/>
    <property type="match status" value="1"/>
</dbReference>
<dbReference type="Gene3D" id="1.25.40.10">
    <property type="entry name" value="Tetratricopeptide repeat domain"/>
    <property type="match status" value="1"/>
</dbReference>
<organism evidence="2 3">
    <name type="scientific">Flavobacterium zepuense</name>
    <dbReference type="NCBI Taxonomy" id="2593302"/>
    <lineage>
        <taxon>Bacteria</taxon>
        <taxon>Pseudomonadati</taxon>
        <taxon>Bacteroidota</taxon>
        <taxon>Flavobacteriia</taxon>
        <taxon>Flavobacteriales</taxon>
        <taxon>Flavobacteriaceae</taxon>
        <taxon>Flavobacterium</taxon>
    </lineage>
</organism>
<comment type="caution">
    <text evidence="2">The sequence shown here is derived from an EMBL/GenBank/DDBJ whole genome shotgun (WGS) entry which is preliminary data.</text>
</comment>
<proteinExistence type="predicted"/>
<accession>A0A552V1K6</accession>
<name>A0A552V1K6_9FLAO</name>
<evidence type="ECO:0008006" key="4">
    <source>
        <dbReference type="Google" id="ProtNLM"/>
    </source>
</evidence>
<reference evidence="2 3" key="1">
    <citation type="submission" date="2019-07" db="EMBL/GenBank/DDBJ databases">
        <title>Flavobacterium sp. nov., isolated from glacier ice.</title>
        <authorList>
            <person name="Liu Q."/>
            <person name="Xin Y.-H."/>
        </authorList>
    </citation>
    <scope>NUCLEOTIDE SEQUENCE [LARGE SCALE GENOMIC DNA]</scope>
    <source>
        <strain evidence="2 3">ZT4R6</strain>
    </source>
</reference>
<evidence type="ECO:0000313" key="2">
    <source>
        <dbReference type="EMBL" id="TRW24356.1"/>
    </source>
</evidence>
<dbReference type="RefSeq" id="WP_143373436.1">
    <property type="nucleotide sequence ID" value="NZ_VJVZ01000006.1"/>
</dbReference>
<dbReference type="Proteomes" id="UP000320643">
    <property type="component" value="Unassembled WGS sequence"/>
</dbReference>
<dbReference type="OrthoDB" id="1298851at2"/>
<keyword evidence="3" id="KW-1185">Reference proteome</keyword>
<feature type="signal peptide" evidence="1">
    <location>
        <begin position="1"/>
        <end position="19"/>
    </location>
</feature>
<dbReference type="SUPFAM" id="SSF48452">
    <property type="entry name" value="TPR-like"/>
    <property type="match status" value="1"/>
</dbReference>
<evidence type="ECO:0000256" key="1">
    <source>
        <dbReference type="SAM" id="SignalP"/>
    </source>
</evidence>
<feature type="chain" id="PRO_5022089596" description="Tetratricopeptide repeat protein" evidence="1">
    <location>
        <begin position="20"/>
        <end position="488"/>
    </location>
</feature>
<gene>
    <name evidence="2" type="ORF">FMM05_11025</name>
</gene>
<dbReference type="AlphaFoldDB" id="A0A552V1K6"/>
<evidence type="ECO:0000313" key="3">
    <source>
        <dbReference type="Proteomes" id="UP000320643"/>
    </source>
</evidence>
<dbReference type="EMBL" id="VJVZ01000006">
    <property type="protein sequence ID" value="TRW24356.1"/>
    <property type="molecule type" value="Genomic_DNA"/>
</dbReference>
<sequence length="488" mass="55037">MKVTVILPALLLCSLLCFSQQPFKRKVLEYKTPETNFIHCNDSLMALADNALAAIDENNSAKAVLSSKAVYDKNKTCPEIYDAYGYSLFRNGLWTDGVAVIEAGVEKFGPEPGLVKRRSDMSIEMAQLGLGSKSIDGSSVYKAAKKTEYTEEQFVEENFKSALADLEYLDSQYHRIEDRFIIAKIQQALGNYDKSNALFETMTESDSYSMAALFNLAENNIRQKNYADAEKRLLKLADSMPDEPQVYEKLSELYGLTGDKKKKATLERKGNFYKYVPPYTDLKYNDEDYDLILFLGTPNHTPKEKIAKLKQIYKTKDINYTTDICLVILNIHANHGNGLEEEATAILSKIGKPALGKVHKMFQTNVSTCTITNLAEIMATVKDESSWELLTDYLPIIAQMPATLIPPAVPEKVVKFDAERGPKEILKVVKPLLTKVEPTGDNNPMMPNFGSYVYYAPLKDINHKKLLKMARELNYNDTEIAKLEEQLK</sequence>
<dbReference type="InterPro" id="IPR011990">
    <property type="entry name" value="TPR-like_helical_dom_sf"/>
</dbReference>
<keyword evidence="1" id="KW-0732">Signal</keyword>
<protein>
    <recommendedName>
        <fullName evidence="4">Tetratricopeptide repeat protein</fullName>
    </recommendedName>
</protein>